<reference evidence="7 8" key="1">
    <citation type="submission" date="2014-07" db="EMBL/GenBank/DDBJ databases">
        <title>Methanogenic archaea and the global carbon cycle.</title>
        <authorList>
            <person name="Henriksen J.R."/>
            <person name="Luke J."/>
            <person name="Reinhart S."/>
            <person name="Benedict M.N."/>
            <person name="Youngblut N.D."/>
            <person name="Metcalf M.E."/>
            <person name="Whitaker R.J."/>
            <person name="Metcalf W.W."/>
        </authorList>
    </citation>
    <scope>NUCLEOTIDE SEQUENCE [LARGE SCALE GENOMIC DNA]</scope>
    <source>
        <strain evidence="7 8">T4/M</strain>
    </source>
</reference>
<evidence type="ECO:0000256" key="4">
    <source>
        <dbReference type="ARBA" id="ARBA00023136"/>
    </source>
</evidence>
<dbReference type="PATRIC" id="fig|1434120.4.peg.953"/>
<evidence type="ECO:0000256" key="5">
    <source>
        <dbReference type="SAM" id="Phobius"/>
    </source>
</evidence>
<keyword evidence="8" id="KW-1185">Reference proteome</keyword>
<dbReference type="RefSeq" id="WP_048170216.1">
    <property type="nucleotide sequence ID" value="NZ_CP009506.1"/>
</dbReference>
<keyword evidence="2 5" id="KW-0812">Transmembrane</keyword>
<dbReference type="AlphaFoldDB" id="A0A0E3P228"/>
<dbReference type="PRINTS" id="PR00164">
    <property type="entry name" value="ABC2TRNSPORT"/>
</dbReference>
<feature type="transmembrane region" description="Helical" evidence="5">
    <location>
        <begin position="135"/>
        <end position="160"/>
    </location>
</feature>
<comment type="subcellular location">
    <subcellularLocation>
        <location evidence="1">Membrane</location>
        <topology evidence="1">Multi-pass membrane protein</topology>
    </subcellularLocation>
</comment>
<name>A0A0E3P228_9EURY</name>
<proteinExistence type="predicted"/>
<keyword evidence="4 5" id="KW-0472">Membrane</keyword>
<dbReference type="GO" id="GO:0140359">
    <property type="term" value="F:ABC-type transporter activity"/>
    <property type="evidence" value="ECO:0007669"/>
    <property type="project" value="InterPro"/>
</dbReference>
<sequence>MIQGRVVYVLWRREMIKYFRARSRIAGAIGMPAFMLIFQGMGFRRVEFPGLPESIEYFQYLVPGIIGMTLLFTAAYAGMSVIMDKQFGFLKEVMVTPASRISIVLGMISGSATTSLIQALIIMMMSVLLGFRLPFLPAILASFVIMVLISMIFINIGLILSSVLKDFHGFSTVINFIAFPLFLLSGALFPVSNLPASIRILSFFDPLTYGVDALRGVLIGHCEFSIVLDMCILLTLSVLMVCASGYFFRRAETI</sequence>
<feature type="transmembrane region" description="Helical" evidence="5">
    <location>
        <begin position="21"/>
        <end position="40"/>
    </location>
</feature>
<dbReference type="InterPro" id="IPR047817">
    <property type="entry name" value="ABC2_TM_bact-type"/>
</dbReference>
<dbReference type="EMBL" id="CP009506">
    <property type="protein sequence ID" value="AKB27469.1"/>
    <property type="molecule type" value="Genomic_DNA"/>
</dbReference>
<evidence type="ECO:0000313" key="7">
    <source>
        <dbReference type="EMBL" id="AKB27469.1"/>
    </source>
</evidence>
<dbReference type="PANTHER" id="PTHR43229:SF2">
    <property type="entry name" value="NODULATION PROTEIN J"/>
    <property type="match status" value="1"/>
</dbReference>
<evidence type="ECO:0000256" key="1">
    <source>
        <dbReference type="ARBA" id="ARBA00004141"/>
    </source>
</evidence>
<dbReference type="InterPro" id="IPR051784">
    <property type="entry name" value="Nod_factor_ABC_transporter"/>
</dbReference>
<organism evidence="7 8">
    <name type="scientific">Methanosarcina siciliae T4/M</name>
    <dbReference type="NCBI Taxonomy" id="1434120"/>
    <lineage>
        <taxon>Archaea</taxon>
        <taxon>Methanobacteriati</taxon>
        <taxon>Methanobacteriota</taxon>
        <taxon>Stenosarchaea group</taxon>
        <taxon>Methanomicrobia</taxon>
        <taxon>Methanosarcinales</taxon>
        <taxon>Methanosarcinaceae</taxon>
        <taxon>Methanosarcina</taxon>
    </lineage>
</organism>
<dbReference type="GO" id="GO:0043190">
    <property type="term" value="C:ATP-binding cassette (ABC) transporter complex"/>
    <property type="evidence" value="ECO:0007669"/>
    <property type="project" value="InterPro"/>
</dbReference>
<dbReference type="KEGG" id="msw:MSSIT_0750"/>
<dbReference type="GeneID" id="24859527"/>
<dbReference type="HOGENOM" id="CLU_039483_2_3_2"/>
<accession>A0A0E3P228</accession>
<dbReference type="OrthoDB" id="147058at2157"/>
<evidence type="ECO:0000313" key="8">
    <source>
        <dbReference type="Proteomes" id="UP000033111"/>
    </source>
</evidence>
<dbReference type="PIRSF" id="PIRSF006648">
    <property type="entry name" value="DrrB"/>
    <property type="match status" value="1"/>
</dbReference>
<feature type="transmembrane region" description="Helical" evidence="5">
    <location>
        <begin position="103"/>
        <end position="129"/>
    </location>
</feature>
<dbReference type="Pfam" id="PF01061">
    <property type="entry name" value="ABC2_membrane"/>
    <property type="match status" value="1"/>
</dbReference>
<dbReference type="PANTHER" id="PTHR43229">
    <property type="entry name" value="NODULATION PROTEIN J"/>
    <property type="match status" value="1"/>
</dbReference>
<dbReference type="Proteomes" id="UP000033111">
    <property type="component" value="Chromosome"/>
</dbReference>
<dbReference type="InterPro" id="IPR013525">
    <property type="entry name" value="ABC2_TM"/>
</dbReference>
<evidence type="ECO:0000256" key="3">
    <source>
        <dbReference type="ARBA" id="ARBA00022989"/>
    </source>
</evidence>
<evidence type="ECO:0000256" key="2">
    <source>
        <dbReference type="ARBA" id="ARBA00022692"/>
    </source>
</evidence>
<dbReference type="PROSITE" id="PS51012">
    <property type="entry name" value="ABC_TM2"/>
    <property type="match status" value="1"/>
</dbReference>
<feature type="transmembrane region" description="Helical" evidence="5">
    <location>
        <begin position="172"/>
        <end position="191"/>
    </location>
</feature>
<feature type="transmembrane region" description="Helical" evidence="5">
    <location>
        <begin position="60"/>
        <end position="82"/>
    </location>
</feature>
<protein>
    <submittedName>
        <fullName evidence="7">ABC transporter, permease protein</fullName>
    </submittedName>
</protein>
<feature type="domain" description="ABC transmembrane type-2" evidence="6">
    <location>
        <begin position="23"/>
        <end position="251"/>
    </location>
</feature>
<feature type="transmembrane region" description="Helical" evidence="5">
    <location>
        <begin position="224"/>
        <end position="248"/>
    </location>
</feature>
<keyword evidence="3 5" id="KW-1133">Transmembrane helix</keyword>
<gene>
    <name evidence="7" type="ORF">MSSIT_0750</name>
</gene>
<evidence type="ECO:0000259" key="6">
    <source>
        <dbReference type="PROSITE" id="PS51012"/>
    </source>
</evidence>
<dbReference type="InterPro" id="IPR000412">
    <property type="entry name" value="ABC_2_transport"/>
</dbReference>